<dbReference type="InterPro" id="IPR012292">
    <property type="entry name" value="Globin/Proto"/>
</dbReference>
<reference evidence="6" key="1">
    <citation type="submission" date="2022-07" db="EMBL/GenBank/DDBJ databases">
        <title>Ectorhizobium quercum gen.nov., sp. nov.</title>
        <authorList>
            <person name="Ma T."/>
            <person name="Li Y."/>
        </authorList>
    </citation>
    <scope>NUCLEOTIDE SEQUENCE</scope>
    <source>
        <strain evidence="6">BDR2-2</strain>
    </source>
</reference>
<dbReference type="AlphaFoldDB" id="A0AAE3SXF4"/>
<dbReference type="GO" id="GO:0019825">
    <property type="term" value="F:oxygen binding"/>
    <property type="evidence" value="ECO:0007669"/>
    <property type="project" value="InterPro"/>
</dbReference>
<dbReference type="Pfam" id="PF00990">
    <property type="entry name" value="GGDEF"/>
    <property type="match status" value="1"/>
</dbReference>
<evidence type="ECO:0000256" key="2">
    <source>
        <dbReference type="ARBA" id="ARBA00015125"/>
    </source>
</evidence>
<dbReference type="Gene3D" id="1.10.490.10">
    <property type="entry name" value="Globins"/>
    <property type="match status" value="1"/>
</dbReference>
<dbReference type="CDD" id="cd01949">
    <property type="entry name" value="GGDEF"/>
    <property type="match status" value="1"/>
</dbReference>
<dbReference type="RefSeq" id="WP_306412495.1">
    <property type="nucleotide sequence ID" value="NZ_JANFPI010000006.1"/>
</dbReference>
<dbReference type="GO" id="GO:0005886">
    <property type="term" value="C:plasma membrane"/>
    <property type="evidence" value="ECO:0007669"/>
    <property type="project" value="TreeGrafter"/>
</dbReference>
<sequence length="460" mass="51869">MEQQWKQLLGGVSPDVAALLATLAEQHATEFSRKFYQTLLADPRASVFVTHEAVDTRLHASFQRWITSLLTRLSIEDVPALIADQQQIGIIHARLNIPIELVLRASRRMKEVVLEAILSHPGRYKARLEAAILAMGLTDVAMEIMSAQYADSHDSVTRTDEAYRNYAATMNMSLERECQRTALSDWSNRLLQDVMIGGSDIPLSRIGHSPFGLWIRHKAPAIFIGPRELETIRASMDTIDERHLLELEAAIAREDMPAVRRLTRLAIGEVEQVRHLLDTLFDHLVRMESGSDALTHLLNRRFLPTILGREIGLARSKGIVFSLLLLDIDHFKTINDQYGHETGDRTLQQIAQTLSRLTGSGDFLFRYGGEEFLIVCAECDAARAHIVAERIRREIENRPIELPDQTRIRVTLSVGLSTYDGHPDYHRLIQHADQALYHAKATGRNRTVDYATLPQASAQA</sequence>
<evidence type="ECO:0000256" key="1">
    <source>
        <dbReference type="ARBA" id="ARBA00012528"/>
    </source>
</evidence>
<keyword evidence="7" id="KW-1185">Reference proteome</keyword>
<dbReference type="GO" id="GO:0043709">
    <property type="term" value="P:cell adhesion involved in single-species biofilm formation"/>
    <property type="evidence" value="ECO:0007669"/>
    <property type="project" value="TreeGrafter"/>
</dbReference>
<dbReference type="GO" id="GO:0020037">
    <property type="term" value="F:heme binding"/>
    <property type="evidence" value="ECO:0007669"/>
    <property type="project" value="InterPro"/>
</dbReference>
<dbReference type="InterPro" id="IPR044398">
    <property type="entry name" value="Globin-sensor_dom"/>
</dbReference>
<evidence type="ECO:0000313" key="7">
    <source>
        <dbReference type="Proteomes" id="UP001208771"/>
    </source>
</evidence>
<dbReference type="InterPro" id="IPR029787">
    <property type="entry name" value="Nucleotide_cyclase"/>
</dbReference>
<dbReference type="PROSITE" id="PS50887">
    <property type="entry name" value="GGDEF"/>
    <property type="match status" value="1"/>
</dbReference>
<dbReference type="Pfam" id="PF11563">
    <property type="entry name" value="Protoglobin"/>
    <property type="match status" value="1"/>
</dbReference>
<evidence type="ECO:0000256" key="4">
    <source>
        <dbReference type="ARBA" id="ARBA00034247"/>
    </source>
</evidence>
<dbReference type="InterPro" id="IPR043128">
    <property type="entry name" value="Rev_trsase/Diguanyl_cyclase"/>
</dbReference>
<dbReference type="InterPro" id="IPR048442">
    <property type="entry name" value="DosC_2nd"/>
</dbReference>
<feature type="domain" description="GGDEF" evidence="5">
    <location>
        <begin position="319"/>
        <end position="452"/>
    </location>
</feature>
<dbReference type="NCBIfam" id="TIGR00254">
    <property type="entry name" value="GGDEF"/>
    <property type="match status" value="1"/>
</dbReference>
<dbReference type="FunFam" id="3.30.70.270:FF:000001">
    <property type="entry name" value="Diguanylate cyclase domain protein"/>
    <property type="match status" value="1"/>
</dbReference>
<dbReference type="EC" id="2.7.7.65" evidence="1"/>
<evidence type="ECO:0000259" key="5">
    <source>
        <dbReference type="PROSITE" id="PS50887"/>
    </source>
</evidence>
<dbReference type="Proteomes" id="UP001208771">
    <property type="component" value="Unassembled WGS sequence"/>
</dbReference>
<dbReference type="Gene3D" id="3.30.70.270">
    <property type="match status" value="1"/>
</dbReference>
<dbReference type="Pfam" id="PF21118">
    <property type="entry name" value="DosC_2nd"/>
    <property type="match status" value="1"/>
</dbReference>
<dbReference type="GO" id="GO:1902201">
    <property type="term" value="P:negative regulation of bacterial-type flagellum-dependent cell motility"/>
    <property type="evidence" value="ECO:0007669"/>
    <property type="project" value="TreeGrafter"/>
</dbReference>
<dbReference type="SMART" id="SM00267">
    <property type="entry name" value="GGDEF"/>
    <property type="match status" value="1"/>
</dbReference>
<dbReference type="PANTHER" id="PTHR45138">
    <property type="entry name" value="REGULATORY COMPONENTS OF SENSORY TRANSDUCTION SYSTEM"/>
    <property type="match status" value="1"/>
</dbReference>
<evidence type="ECO:0000313" key="6">
    <source>
        <dbReference type="EMBL" id="MCX8998994.1"/>
    </source>
</evidence>
<dbReference type="SUPFAM" id="SSF46458">
    <property type="entry name" value="Globin-like"/>
    <property type="match status" value="1"/>
</dbReference>
<name>A0AAE3SXF4_9HYPH</name>
<dbReference type="SUPFAM" id="SSF55073">
    <property type="entry name" value="Nucleotide cyclase"/>
    <property type="match status" value="1"/>
</dbReference>
<dbReference type="InterPro" id="IPR000160">
    <property type="entry name" value="GGDEF_dom"/>
</dbReference>
<comment type="catalytic activity">
    <reaction evidence="4">
        <text>2 GTP = 3',3'-c-di-GMP + 2 diphosphate</text>
        <dbReference type="Rhea" id="RHEA:24898"/>
        <dbReference type="ChEBI" id="CHEBI:33019"/>
        <dbReference type="ChEBI" id="CHEBI:37565"/>
        <dbReference type="ChEBI" id="CHEBI:58805"/>
        <dbReference type="EC" id="2.7.7.65"/>
    </reaction>
</comment>
<evidence type="ECO:0000256" key="3">
    <source>
        <dbReference type="ARBA" id="ARBA00029839"/>
    </source>
</evidence>
<proteinExistence type="predicted"/>
<accession>A0AAE3SXF4</accession>
<dbReference type="InterPro" id="IPR050469">
    <property type="entry name" value="Diguanylate_Cyclase"/>
</dbReference>
<organism evidence="6 7">
    <name type="scientific">Ectorhizobium quercum</name>
    <dbReference type="NCBI Taxonomy" id="2965071"/>
    <lineage>
        <taxon>Bacteria</taxon>
        <taxon>Pseudomonadati</taxon>
        <taxon>Pseudomonadota</taxon>
        <taxon>Alphaproteobacteria</taxon>
        <taxon>Hyphomicrobiales</taxon>
        <taxon>Rhizobiaceae</taxon>
        <taxon>Ectorhizobium</taxon>
    </lineage>
</organism>
<comment type="caution">
    <text evidence="6">The sequence shown here is derived from an EMBL/GenBank/DDBJ whole genome shotgun (WGS) entry which is preliminary data.</text>
</comment>
<dbReference type="EMBL" id="JANFPI010000006">
    <property type="protein sequence ID" value="MCX8998994.1"/>
    <property type="molecule type" value="Genomic_DNA"/>
</dbReference>
<protein>
    <recommendedName>
        <fullName evidence="2">Diguanylate cyclase DosC</fullName>
        <ecNumber evidence="1">2.7.7.65</ecNumber>
    </recommendedName>
    <alternativeName>
        <fullName evidence="3">Direct oxygen-sensing cyclase</fullName>
    </alternativeName>
</protein>
<dbReference type="GO" id="GO:0052621">
    <property type="term" value="F:diguanylate cyclase activity"/>
    <property type="evidence" value="ECO:0007669"/>
    <property type="project" value="UniProtKB-EC"/>
</dbReference>
<dbReference type="PANTHER" id="PTHR45138:SF9">
    <property type="entry name" value="DIGUANYLATE CYCLASE DGCM-RELATED"/>
    <property type="match status" value="1"/>
</dbReference>
<gene>
    <name evidence="6" type="ORF">NOF55_17955</name>
</gene>
<dbReference type="InterPro" id="IPR009050">
    <property type="entry name" value="Globin-like_sf"/>
</dbReference>